<dbReference type="HOGENOM" id="CLU_000288_138_0_1"/>
<proteinExistence type="predicted"/>
<dbReference type="OrthoDB" id="674604at2759"/>
<evidence type="ECO:0000313" key="3">
    <source>
        <dbReference type="Proteomes" id="UP000053989"/>
    </source>
</evidence>
<evidence type="ECO:0000259" key="1">
    <source>
        <dbReference type="Pfam" id="PF26640"/>
    </source>
</evidence>
<name>A0A0C3DG39_9AGAM</name>
<sequence length="285" mass="32995">MDLHSMYLINVKALLEREGLTETRERVDCPAKVLELRDGEVTEYAILSHRWGEQEVKYDEIVELAKMNKEKRDEIRQRDGYQKILDSCEQAEKDGAELSEAINSMYRWYENAQVCYAYLHDVLDLSFPVAGNNERYATSWPEWFSRGCTLQEMIAPSNVQFFNKTWQHIGDKRTLARTSENITEVPEDILTDGLHGDRLCVAQIMSWAANRTTTRVEDRAYSLMGLLGVNMPMLYGEGKKAFRRLQLEIIRTSNDQSIFAWGWNEQVRTGNILADEPSVFRCCSN</sequence>
<dbReference type="STRING" id="1036808.A0A0C3DG39"/>
<protein>
    <recommendedName>
        <fullName evidence="1">DUF8212 domain-containing protein</fullName>
    </recommendedName>
</protein>
<dbReference type="InterPro" id="IPR058525">
    <property type="entry name" value="DUF8212"/>
</dbReference>
<feature type="domain" description="DUF8212" evidence="1">
    <location>
        <begin position="240"/>
        <end position="262"/>
    </location>
</feature>
<reference evidence="3" key="2">
    <citation type="submission" date="2015-01" db="EMBL/GenBank/DDBJ databases">
        <title>Evolutionary Origins and Diversification of the Mycorrhizal Mutualists.</title>
        <authorList>
            <consortium name="DOE Joint Genome Institute"/>
            <consortium name="Mycorrhizal Genomics Consortium"/>
            <person name="Kohler A."/>
            <person name="Kuo A."/>
            <person name="Nagy L.G."/>
            <person name="Floudas D."/>
            <person name="Copeland A."/>
            <person name="Barry K.W."/>
            <person name="Cichocki N."/>
            <person name="Veneault-Fourrey C."/>
            <person name="LaButti K."/>
            <person name="Lindquist E.A."/>
            <person name="Lipzen A."/>
            <person name="Lundell T."/>
            <person name="Morin E."/>
            <person name="Murat C."/>
            <person name="Riley R."/>
            <person name="Ohm R."/>
            <person name="Sun H."/>
            <person name="Tunlid A."/>
            <person name="Henrissat B."/>
            <person name="Grigoriev I.V."/>
            <person name="Hibbett D.S."/>
            <person name="Martin F."/>
        </authorList>
    </citation>
    <scope>NUCLEOTIDE SEQUENCE [LARGE SCALE GENOMIC DNA]</scope>
    <source>
        <strain evidence="3">Foug A</strain>
    </source>
</reference>
<reference evidence="2 3" key="1">
    <citation type="submission" date="2014-04" db="EMBL/GenBank/DDBJ databases">
        <authorList>
            <consortium name="DOE Joint Genome Institute"/>
            <person name="Kuo A."/>
            <person name="Kohler A."/>
            <person name="Nagy L.G."/>
            <person name="Floudas D."/>
            <person name="Copeland A."/>
            <person name="Barry K.W."/>
            <person name="Cichocki N."/>
            <person name="Veneault-Fourrey C."/>
            <person name="LaButti K."/>
            <person name="Lindquist E.A."/>
            <person name="Lipzen A."/>
            <person name="Lundell T."/>
            <person name="Morin E."/>
            <person name="Murat C."/>
            <person name="Sun H."/>
            <person name="Tunlid A."/>
            <person name="Henrissat B."/>
            <person name="Grigoriev I.V."/>
            <person name="Hibbett D.S."/>
            <person name="Martin F."/>
            <person name="Nordberg H.P."/>
            <person name="Cantor M.N."/>
            <person name="Hua S.X."/>
        </authorList>
    </citation>
    <scope>NUCLEOTIDE SEQUENCE [LARGE SCALE GENOMIC DNA]</scope>
    <source>
        <strain evidence="2 3">Foug A</strain>
    </source>
</reference>
<accession>A0A0C3DG39</accession>
<dbReference type="Proteomes" id="UP000053989">
    <property type="component" value="Unassembled WGS sequence"/>
</dbReference>
<dbReference type="EMBL" id="KN822071">
    <property type="protein sequence ID" value="KIM59650.1"/>
    <property type="molecule type" value="Genomic_DNA"/>
</dbReference>
<keyword evidence="3" id="KW-1185">Reference proteome</keyword>
<dbReference type="Pfam" id="PF26640">
    <property type="entry name" value="DUF8212"/>
    <property type="match status" value="1"/>
</dbReference>
<gene>
    <name evidence="2" type="ORF">SCLCIDRAFT_27189</name>
</gene>
<organism evidence="2 3">
    <name type="scientific">Scleroderma citrinum Foug A</name>
    <dbReference type="NCBI Taxonomy" id="1036808"/>
    <lineage>
        <taxon>Eukaryota</taxon>
        <taxon>Fungi</taxon>
        <taxon>Dikarya</taxon>
        <taxon>Basidiomycota</taxon>
        <taxon>Agaricomycotina</taxon>
        <taxon>Agaricomycetes</taxon>
        <taxon>Agaricomycetidae</taxon>
        <taxon>Boletales</taxon>
        <taxon>Sclerodermatineae</taxon>
        <taxon>Sclerodermataceae</taxon>
        <taxon>Scleroderma</taxon>
    </lineage>
</organism>
<dbReference type="PANTHER" id="PTHR10622">
    <property type="entry name" value="HET DOMAIN-CONTAINING PROTEIN"/>
    <property type="match status" value="1"/>
</dbReference>
<evidence type="ECO:0000313" key="2">
    <source>
        <dbReference type="EMBL" id="KIM59650.1"/>
    </source>
</evidence>
<dbReference type="AlphaFoldDB" id="A0A0C3DG39"/>
<dbReference type="InParanoid" id="A0A0C3DG39"/>
<dbReference type="PANTHER" id="PTHR10622:SF10">
    <property type="entry name" value="HET DOMAIN-CONTAINING PROTEIN"/>
    <property type="match status" value="1"/>
</dbReference>